<dbReference type="EMBL" id="OX459125">
    <property type="protein sequence ID" value="CAI9115695.1"/>
    <property type="molecule type" value="Genomic_DNA"/>
</dbReference>
<accession>A0AAV1E7N4</accession>
<reference evidence="1" key="1">
    <citation type="submission" date="2023-03" db="EMBL/GenBank/DDBJ databases">
        <authorList>
            <person name="Julca I."/>
        </authorList>
    </citation>
    <scope>NUCLEOTIDE SEQUENCE</scope>
</reference>
<name>A0AAV1E7N4_OLDCO</name>
<feature type="non-terminal residue" evidence="1">
    <location>
        <position position="1"/>
    </location>
</feature>
<evidence type="ECO:0000313" key="2">
    <source>
        <dbReference type="Proteomes" id="UP001161247"/>
    </source>
</evidence>
<gene>
    <name evidence="1" type="ORF">OLC1_LOCUS22165</name>
</gene>
<dbReference type="AlphaFoldDB" id="A0AAV1E7N4"/>
<sequence length="178" mass="20149">GSRLAIVELCQQTDEERMDDAKDWSSALFDIFRDDGEYNKVGESSARHSDPHHLNQLAKNICLEVWCTLEESGVVLEGLMALQEQVLGAYICFVVDARLVNQQQVVDFKSAFPKFSPLWTKDTTPSHGIWASDFHLTVPKKLLNARIGRVWLHFLLIVANLHLNSRTNFLQPWGNDGG</sequence>
<dbReference type="Proteomes" id="UP001161247">
    <property type="component" value="Chromosome 8"/>
</dbReference>
<keyword evidence="2" id="KW-1185">Reference proteome</keyword>
<evidence type="ECO:0000313" key="1">
    <source>
        <dbReference type="EMBL" id="CAI9115695.1"/>
    </source>
</evidence>
<protein>
    <submittedName>
        <fullName evidence="1">OLC1v1016672C1</fullName>
    </submittedName>
</protein>
<organism evidence="1 2">
    <name type="scientific">Oldenlandia corymbosa var. corymbosa</name>
    <dbReference type="NCBI Taxonomy" id="529605"/>
    <lineage>
        <taxon>Eukaryota</taxon>
        <taxon>Viridiplantae</taxon>
        <taxon>Streptophyta</taxon>
        <taxon>Embryophyta</taxon>
        <taxon>Tracheophyta</taxon>
        <taxon>Spermatophyta</taxon>
        <taxon>Magnoliopsida</taxon>
        <taxon>eudicotyledons</taxon>
        <taxon>Gunneridae</taxon>
        <taxon>Pentapetalae</taxon>
        <taxon>asterids</taxon>
        <taxon>lamiids</taxon>
        <taxon>Gentianales</taxon>
        <taxon>Rubiaceae</taxon>
        <taxon>Rubioideae</taxon>
        <taxon>Spermacoceae</taxon>
        <taxon>Hedyotis-Oldenlandia complex</taxon>
        <taxon>Oldenlandia</taxon>
    </lineage>
</organism>
<proteinExistence type="predicted"/>